<dbReference type="RefSeq" id="WP_227891481.1">
    <property type="nucleotide sequence ID" value="NZ_JAJFZQ010000006.1"/>
</dbReference>
<gene>
    <name evidence="2" type="ORF">LJ752_11560</name>
</gene>
<evidence type="ECO:0000313" key="2">
    <source>
        <dbReference type="EMBL" id="MCC3266675.1"/>
    </source>
</evidence>
<dbReference type="SUPFAM" id="SSF54001">
    <property type="entry name" value="Cysteine proteinases"/>
    <property type="match status" value="1"/>
</dbReference>
<protein>
    <submittedName>
        <fullName evidence="2">CHAP domain-containing protein</fullName>
    </submittedName>
</protein>
<dbReference type="Gene3D" id="3.90.1720.10">
    <property type="entry name" value="endopeptidase domain like (from Nostoc punctiforme)"/>
    <property type="match status" value="1"/>
</dbReference>
<proteinExistence type="predicted"/>
<dbReference type="Proteomes" id="UP001139168">
    <property type="component" value="Unassembled WGS sequence"/>
</dbReference>
<name>A0ABS8GJX3_9MICC</name>
<keyword evidence="3" id="KW-1185">Reference proteome</keyword>
<sequence length="285" mass="31067">MALLTHDRWASLVSGRYVDIDGAYGGQCWDTFADYCISVLGIKPINTHGGNWNGWAYAIWDQYEVNGAKNHFDKISPNEPARKGDTVIWTDRHWYCPASHIAIVEADAGSNVYCMSQNSSPAQPWLPGYRTAATGPNIRQYLTKQGLAGYLRPKTRFTPAAPPAVVAPVKPKEWDEMATREDLKAAYREVLSEPPVLDRIALAILNRDCYLVDPSGKSGKVVGTTNLAKKINWMAHNDAPQLALTAAVGQNVEGIAGMMTKHTMELPDGTPATGGIVPSESGLQD</sequence>
<evidence type="ECO:0000256" key="1">
    <source>
        <dbReference type="SAM" id="MobiDB-lite"/>
    </source>
</evidence>
<dbReference type="EMBL" id="JAJFZQ010000006">
    <property type="protein sequence ID" value="MCC3266675.1"/>
    <property type="molecule type" value="Genomic_DNA"/>
</dbReference>
<accession>A0ABS8GJX3</accession>
<feature type="region of interest" description="Disordered" evidence="1">
    <location>
        <begin position="266"/>
        <end position="285"/>
    </location>
</feature>
<evidence type="ECO:0000313" key="3">
    <source>
        <dbReference type="Proteomes" id="UP001139168"/>
    </source>
</evidence>
<dbReference type="InterPro" id="IPR038765">
    <property type="entry name" value="Papain-like_cys_pep_sf"/>
</dbReference>
<organism evidence="2 3">
    <name type="scientific">Arthrobacter gengyunqii</name>
    <dbReference type="NCBI Taxonomy" id="2886940"/>
    <lineage>
        <taxon>Bacteria</taxon>
        <taxon>Bacillati</taxon>
        <taxon>Actinomycetota</taxon>
        <taxon>Actinomycetes</taxon>
        <taxon>Micrococcales</taxon>
        <taxon>Micrococcaceae</taxon>
        <taxon>Arthrobacter</taxon>
    </lineage>
</organism>
<comment type="caution">
    <text evidence="2">The sequence shown here is derived from an EMBL/GenBank/DDBJ whole genome shotgun (WGS) entry which is preliminary data.</text>
</comment>
<reference evidence="2" key="1">
    <citation type="submission" date="2021-10" db="EMBL/GenBank/DDBJ databases">
        <title>Novel species in genus Arthrobacter.</title>
        <authorList>
            <person name="Liu Y."/>
        </authorList>
    </citation>
    <scope>NUCLEOTIDE SEQUENCE</scope>
    <source>
        <strain evidence="2">Zg-Y786</strain>
    </source>
</reference>